<organism evidence="1 2">
    <name type="scientific">Brachionus plicatilis</name>
    <name type="common">Marine rotifer</name>
    <name type="synonym">Brachionus muelleri</name>
    <dbReference type="NCBI Taxonomy" id="10195"/>
    <lineage>
        <taxon>Eukaryota</taxon>
        <taxon>Metazoa</taxon>
        <taxon>Spiralia</taxon>
        <taxon>Gnathifera</taxon>
        <taxon>Rotifera</taxon>
        <taxon>Eurotatoria</taxon>
        <taxon>Monogononta</taxon>
        <taxon>Pseudotrocha</taxon>
        <taxon>Ploima</taxon>
        <taxon>Brachionidae</taxon>
        <taxon>Brachionus</taxon>
    </lineage>
</organism>
<name>A0A3M7QF91_BRAPC</name>
<gene>
    <name evidence="1" type="ORF">BpHYR1_042158</name>
</gene>
<dbReference type="AlphaFoldDB" id="A0A3M7QF91"/>
<protein>
    <submittedName>
        <fullName evidence="1">Uncharacterized protein</fullName>
    </submittedName>
</protein>
<evidence type="ECO:0000313" key="2">
    <source>
        <dbReference type="Proteomes" id="UP000276133"/>
    </source>
</evidence>
<keyword evidence="2" id="KW-1185">Reference proteome</keyword>
<accession>A0A3M7QF91</accession>
<proteinExistence type="predicted"/>
<reference evidence="1 2" key="1">
    <citation type="journal article" date="2018" name="Sci. Rep.">
        <title>Genomic signatures of local adaptation to the degree of environmental predictability in rotifers.</title>
        <authorList>
            <person name="Franch-Gras L."/>
            <person name="Hahn C."/>
            <person name="Garcia-Roger E.M."/>
            <person name="Carmona M.J."/>
            <person name="Serra M."/>
            <person name="Gomez A."/>
        </authorList>
    </citation>
    <scope>NUCLEOTIDE SEQUENCE [LARGE SCALE GENOMIC DNA]</scope>
    <source>
        <strain evidence="1">HYR1</strain>
    </source>
</reference>
<comment type="caution">
    <text evidence="1">The sequence shown here is derived from an EMBL/GenBank/DDBJ whole genome shotgun (WGS) entry which is preliminary data.</text>
</comment>
<dbReference type="EMBL" id="REGN01006305">
    <property type="protein sequence ID" value="RNA10106.1"/>
    <property type="molecule type" value="Genomic_DNA"/>
</dbReference>
<dbReference type="Proteomes" id="UP000276133">
    <property type="component" value="Unassembled WGS sequence"/>
</dbReference>
<sequence>MLSFLLKLKSAIKEAIPLNISSKVHIYIFFLLQSIFDKEPLLIALYQMYQFNFLIGVQKTHPGLNQLNINSKPGRNNILTQTSYFYFIKGFKKPPSFLII</sequence>
<evidence type="ECO:0000313" key="1">
    <source>
        <dbReference type="EMBL" id="RNA10106.1"/>
    </source>
</evidence>